<gene>
    <name evidence="12" type="ORF">COCNU_08G002330</name>
</gene>
<keyword evidence="11" id="KW-0472">Membrane</keyword>
<evidence type="ECO:0000256" key="1">
    <source>
        <dbReference type="ARBA" id="ARBA00001971"/>
    </source>
</evidence>
<dbReference type="Pfam" id="PF00067">
    <property type="entry name" value="p450"/>
    <property type="match status" value="1"/>
</dbReference>
<evidence type="ECO:0000256" key="10">
    <source>
        <dbReference type="RuleBase" id="RU000461"/>
    </source>
</evidence>
<evidence type="ECO:0000256" key="8">
    <source>
        <dbReference type="ARBA" id="ARBA00023033"/>
    </source>
</evidence>
<keyword evidence="7 9" id="KW-0408">Iron</keyword>
<dbReference type="PROSITE" id="PS00086">
    <property type="entry name" value="CYTOCHROME_P450"/>
    <property type="match status" value="1"/>
</dbReference>
<feature type="binding site" description="axial binding residue" evidence="9">
    <location>
        <position position="444"/>
    </location>
    <ligand>
        <name>heme</name>
        <dbReference type="ChEBI" id="CHEBI:30413"/>
    </ligand>
    <ligandPart>
        <name>Fe</name>
        <dbReference type="ChEBI" id="CHEBI:18248"/>
    </ligandPart>
</feature>
<comment type="similarity">
    <text evidence="2 10">Belongs to the cytochrome P450 family.</text>
</comment>
<evidence type="ECO:0000256" key="4">
    <source>
        <dbReference type="ARBA" id="ARBA00022723"/>
    </source>
</evidence>
<accession>A0A8K0IHH8</accession>
<dbReference type="PRINTS" id="PR00385">
    <property type="entry name" value="P450"/>
</dbReference>
<keyword evidence="6 10" id="KW-0560">Oxidoreductase</keyword>
<evidence type="ECO:0000256" key="2">
    <source>
        <dbReference type="ARBA" id="ARBA00010617"/>
    </source>
</evidence>
<dbReference type="GO" id="GO:0020037">
    <property type="term" value="F:heme binding"/>
    <property type="evidence" value="ECO:0007669"/>
    <property type="project" value="InterPro"/>
</dbReference>
<name>A0A8K0IHH8_COCNU</name>
<evidence type="ECO:0000256" key="9">
    <source>
        <dbReference type="PIRSR" id="PIRSR602401-1"/>
    </source>
</evidence>
<dbReference type="Gene3D" id="1.10.630.10">
    <property type="entry name" value="Cytochrome P450"/>
    <property type="match status" value="1"/>
</dbReference>
<reference evidence="12" key="1">
    <citation type="journal article" date="2017" name="Gigascience">
        <title>The genome draft of coconut (Cocos nucifera).</title>
        <authorList>
            <person name="Xiao Y."/>
            <person name="Xu P."/>
            <person name="Fan H."/>
            <person name="Baudouin L."/>
            <person name="Xia W."/>
            <person name="Bocs S."/>
            <person name="Xu J."/>
            <person name="Li Q."/>
            <person name="Guo A."/>
            <person name="Zhou L."/>
            <person name="Li J."/>
            <person name="Wu Y."/>
            <person name="Ma Z."/>
            <person name="Armero A."/>
            <person name="Issali A.E."/>
            <person name="Liu N."/>
            <person name="Peng M."/>
            <person name="Yang Y."/>
        </authorList>
    </citation>
    <scope>NUCLEOTIDE SEQUENCE</scope>
    <source>
        <tissue evidence="12">Spear leaf of Hainan Tall coconut</tissue>
    </source>
</reference>
<dbReference type="OrthoDB" id="745556at2759"/>
<dbReference type="AlphaFoldDB" id="A0A8K0IHH8"/>
<dbReference type="GO" id="GO:0004497">
    <property type="term" value="F:monooxygenase activity"/>
    <property type="evidence" value="ECO:0007669"/>
    <property type="project" value="UniProtKB-KW"/>
</dbReference>
<dbReference type="InterPro" id="IPR017972">
    <property type="entry name" value="Cyt_P450_CS"/>
</dbReference>
<dbReference type="PANTHER" id="PTHR47944:SF18">
    <property type="entry name" value="FLAVONOID 3'-MONOOXYGENASE"/>
    <property type="match status" value="1"/>
</dbReference>
<keyword evidence="13" id="KW-1185">Reference proteome</keyword>
<dbReference type="GO" id="GO:0005506">
    <property type="term" value="F:iron ion binding"/>
    <property type="evidence" value="ECO:0007669"/>
    <property type="project" value="InterPro"/>
</dbReference>
<evidence type="ECO:0000313" key="13">
    <source>
        <dbReference type="Proteomes" id="UP000797356"/>
    </source>
</evidence>
<reference evidence="12" key="2">
    <citation type="submission" date="2019-07" db="EMBL/GenBank/DDBJ databases">
        <authorList>
            <person name="Yang Y."/>
            <person name="Bocs S."/>
            <person name="Baudouin L."/>
        </authorList>
    </citation>
    <scope>NUCLEOTIDE SEQUENCE</scope>
    <source>
        <tissue evidence="12">Spear leaf of Hainan Tall coconut</tissue>
    </source>
</reference>
<keyword evidence="4 9" id="KW-0479">Metal-binding</keyword>
<dbReference type="InterPro" id="IPR001128">
    <property type="entry name" value="Cyt_P450"/>
</dbReference>
<evidence type="ECO:0000256" key="11">
    <source>
        <dbReference type="SAM" id="Phobius"/>
    </source>
</evidence>
<comment type="cofactor">
    <cofactor evidence="1 9">
        <name>heme</name>
        <dbReference type="ChEBI" id="CHEBI:30413"/>
    </cofactor>
</comment>
<dbReference type="GO" id="GO:0016705">
    <property type="term" value="F:oxidoreductase activity, acting on paired donors, with incorporation or reduction of molecular oxygen"/>
    <property type="evidence" value="ECO:0007669"/>
    <property type="project" value="InterPro"/>
</dbReference>
<evidence type="ECO:0000313" key="12">
    <source>
        <dbReference type="EMBL" id="KAG1358787.1"/>
    </source>
</evidence>
<dbReference type="Proteomes" id="UP000797356">
    <property type="component" value="Chromosome 8"/>
</dbReference>
<dbReference type="PANTHER" id="PTHR47944">
    <property type="entry name" value="CYTOCHROME P450 98A9"/>
    <property type="match status" value="1"/>
</dbReference>
<dbReference type="PRINTS" id="PR00463">
    <property type="entry name" value="EP450I"/>
</dbReference>
<dbReference type="InterPro" id="IPR036396">
    <property type="entry name" value="Cyt_P450_sf"/>
</dbReference>
<dbReference type="SUPFAM" id="SSF48264">
    <property type="entry name" value="Cytochrome P450"/>
    <property type="match status" value="1"/>
</dbReference>
<sequence>MDSLSIATTLFFPLILILFLFHRRRRALSHLPLPPGPRGWPILGSLPLLAPLPHVALATLAKRYGPIMYLKLGTHGFAVASSPAVARAFLHTLDIQFADRPINAAARNVGYAGEDLVWADYGPRWKLLRKLSSVHLLGPPALAQWSAARRSEVDRLVRSVLDLSRVGEPVKVHGMVMRTLANILGLAILSRRVFDSEGAESSEFRRMVLEVLRLSGLVNIADFIPSMKWLDVQGIESSVKSLHKKFDALMTRMLKEHAETASQRKGKQDFVDYLLANRKASNGEVLLSDVNIKGLIVDMFIAGTDTSSITIEWAFTELLSNPSVLKRAQLEMDEVIGRDRRFEESDIPKLPYLQAICKEALRKHATTPLNLPHLASQDCEIDGYYIPKGTRLLVNIYAIGRDPDVWENPLEFKPERFLSGKDANIDVKGTDFELIPFGAGRRICAGKNLGMLFVQSILGTLIHAFDWTVRDGEVIDMEESSGLALQKTNPVMALAKPRLAPSLYA</sequence>
<dbReference type="InterPro" id="IPR002401">
    <property type="entry name" value="Cyt_P450_E_grp-I"/>
</dbReference>
<evidence type="ECO:0000256" key="6">
    <source>
        <dbReference type="ARBA" id="ARBA00023002"/>
    </source>
</evidence>
<keyword evidence="11" id="KW-1133">Transmembrane helix</keyword>
<dbReference type="EMBL" id="CM017879">
    <property type="protein sequence ID" value="KAG1358787.1"/>
    <property type="molecule type" value="Genomic_DNA"/>
</dbReference>
<keyword evidence="8 10" id="KW-0503">Monooxygenase</keyword>
<keyword evidence="3 9" id="KW-0349">Heme</keyword>
<protein>
    <submittedName>
        <fullName evidence="12">Flavonoid 3',5'-hydroxylase</fullName>
    </submittedName>
</protein>
<keyword evidence="5" id="KW-0521">NADP</keyword>
<comment type="caution">
    <text evidence="12">The sequence shown here is derived from an EMBL/GenBank/DDBJ whole genome shotgun (WGS) entry which is preliminary data.</text>
</comment>
<proteinExistence type="inferred from homology"/>
<evidence type="ECO:0000256" key="5">
    <source>
        <dbReference type="ARBA" id="ARBA00022857"/>
    </source>
</evidence>
<feature type="transmembrane region" description="Helical" evidence="11">
    <location>
        <begin position="6"/>
        <end position="22"/>
    </location>
</feature>
<dbReference type="FunFam" id="1.10.630.10:FF:000026">
    <property type="entry name" value="Cytochrome P450 82C4"/>
    <property type="match status" value="1"/>
</dbReference>
<evidence type="ECO:0000256" key="7">
    <source>
        <dbReference type="ARBA" id="ARBA00023004"/>
    </source>
</evidence>
<keyword evidence="11" id="KW-0812">Transmembrane</keyword>
<evidence type="ECO:0000256" key="3">
    <source>
        <dbReference type="ARBA" id="ARBA00022617"/>
    </source>
</evidence>
<organism evidence="12 13">
    <name type="scientific">Cocos nucifera</name>
    <name type="common">Coconut palm</name>
    <dbReference type="NCBI Taxonomy" id="13894"/>
    <lineage>
        <taxon>Eukaryota</taxon>
        <taxon>Viridiplantae</taxon>
        <taxon>Streptophyta</taxon>
        <taxon>Embryophyta</taxon>
        <taxon>Tracheophyta</taxon>
        <taxon>Spermatophyta</taxon>
        <taxon>Magnoliopsida</taxon>
        <taxon>Liliopsida</taxon>
        <taxon>Arecaceae</taxon>
        <taxon>Arecoideae</taxon>
        <taxon>Cocoseae</taxon>
        <taxon>Attaleinae</taxon>
        <taxon>Cocos</taxon>
    </lineage>
</organism>